<evidence type="ECO:0000256" key="6">
    <source>
        <dbReference type="ARBA" id="ARBA00022723"/>
    </source>
</evidence>
<evidence type="ECO:0000256" key="12">
    <source>
        <dbReference type="SAM" id="MobiDB-lite"/>
    </source>
</evidence>
<dbReference type="InterPro" id="IPR005804">
    <property type="entry name" value="FA_desaturase_dom"/>
</dbReference>
<evidence type="ECO:0000313" key="15">
    <source>
        <dbReference type="EMBL" id="SPO05488.1"/>
    </source>
</evidence>
<evidence type="ECO:0000256" key="11">
    <source>
        <dbReference type="ARBA" id="ARBA00023136"/>
    </source>
</evidence>
<sequence>MKCFQIGRKPAGFWSRATPPIGGAAHRVQATSHPPAHLQFQSSEKERLLSVASASAVYDSDTDSTTDDNGSHFSSDREGSVQTSFTSEESDADSISDVKIKNDEKTSSSSSSPLAEDPAADGGVRLRAHACAKARAAYLAEAVASRGPQLSEDVHFLDEVNASAESRAQSAKATFVEWSIRQDAKKDLAEYPPVDVEVQEEIVRKYRIMHQKIIDAGLYDCPYLDYGKEMVRYLTLFALFLTTLNYGWYMTSAVFLGLFWHQLMFTAHDAGHRAITKNFTIDTLIGMFIADFCCGLSIGWWKSSHNVHHLLTNQPEHDPDIQNVPLFATSPKFFDSLRSTYYDGFVFVWDAVADFLVPLQHYTYYPIMGVARFNLYFLSWLHVISSKSSTLGSTKAWWIRPGEALFMACFWYIFGYRLIICTLPTWPVRVAFVLVSHIVTMPLHVQITLSHWAMSTSDLGDTESFPQRQLRTTMDVDCPAWLDFIHGGLQFQAVHHLFPRVPRHNLRKVQVLVREFCAETGIPYSILGFVDSNAKVVSRLSDLGKQVKIMIECQKYMAETGESGLH</sequence>
<feature type="compositionally biased region" description="Basic and acidic residues" evidence="12">
    <location>
        <begin position="96"/>
        <end position="106"/>
    </location>
</feature>
<evidence type="ECO:0000256" key="9">
    <source>
        <dbReference type="ARBA" id="ARBA00023004"/>
    </source>
</evidence>
<evidence type="ECO:0000256" key="10">
    <source>
        <dbReference type="ARBA" id="ARBA00023098"/>
    </source>
</evidence>
<feature type="domain" description="Fatty acid desaturase" evidence="14">
    <location>
        <begin position="249"/>
        <end position="525"/>
    </location>
</feature>
<evidence type="ECO:0000256" key="13">
    <source>
        <dbReference type="SAM" id="Phobius"/>
    </source>
</evidence>
<keyword evidence="16" id="KW-1185">Reference proteome</keyword>
<dbReference type="GO" id="GO:0016717">
    <property type="term" value="F:oxidoreductase activity, acting on paired donors, with oxidation of a pair of donors resulting in the reduction of molecular oxygen to two molecules of water"/>
    <property type="evidence" value="ECO:0007669"/>
    <property type="project" value="TreeGrafter"/>
</dbReference>
<evidence type="ECO:0000256" key="8">
    <source>
        <dbReference type="ARBA" id="ARBA00023002"/>
    </source>
</evidence>
<organism evidence="15 16">
    <name type="scientific">Cephalotrichum gorgonifer</name>
    <dbReference type="NCBI Taxonomy" id="2041049"/>
    <lineage>
        <taxon>Eukaryota</taxon>
        <taxon>Fungi</taxon>
        <taxon>Dikarya</taxon>
        <taxon>Ascomycota</taxon>
        <taxon>Pezizomycotina</taxon>
        <taxon>Sordariomycetes</taxon>
        <taxon>Hypocreomycetidae</taxon>
        <taxon>Microascales</taxon>
        <taxon>Microascaceae</taxon>
        <taxon>Cephalotrichum</taxon>
    </lineage>
</organism>
<dbReference type="PANTHER" id="PTHR19353:SF30">
    <property type="entry name" value="DELTA 8-(E)-SPHINGOLIPID DESATURASE"/>
    <property type="match status" value="1"/>
</dbReference>
<feature type="region of interest" description="Disordered" evidence="12">
    <location>
        <begin position="15"/>
        <end position="120"/>
    </location>
</feature>
<evidence type="ECO:0000256" key="1">
    <source>
        <dbReference type="ARBA" id="ARBA00004141"/>
    </source>
</evidence>
<dbReference type="AlphaFoldDB" id="A0AAE8SY91"/>
<evidence type="ECO:0000259" key="14">
    <source>
        <dbReference type="Pfam" id="PF00487"/>
    </source>
</evidence>
<keyword evidence="5 13" id="KW-0812">Transmembrane</keyword>
<dbReference type="Proteomes" id="UP001187682">
    <property type="component" value="Unassembled WGS sequence"/>
</dbReference>
<keyword evidence="9" id="KW-0408">Iron</keyword>
<dbReference type="Pfam" id="PF00487">
    <property type="entry name" value="FA_desaturase"/>
    <property type="match status" value="1"/>
</dbReference>
<evidence type="ECO:0000256" key="3">
    <source>
        <dbReference type="ARBA" id="ARBA00009295"/>
    </source>
</evidence>
<dbReference type="EMBL" id="ONZQ02000013">
    <property type="protein sequence ID" value="SPO05488.1"/>
    <property type="molecule type" value="Genomic_DNA"/>
</dbReference>
<feature type="compositionally biased region" description="Low complexity" evidence="12">
    <location>
        <begin position="50"/>
        <end position="59"/>
    </location>
</feature>
<feature type="transmembrane region" description="Helical" evidence="13">
    <location>
        <begin position="364"/>
        <end position="383"/>
    </location>
</feature>
<gene>
    <name evidence="15" type="ORF">DNG_08175</name>
</gene>
<keyword evidence="8" id="KW-0560">Oxidoreductase</keyword>
<keyword evidence="11 13" id="KW-0472">Membrane</keyword>
<protein>
    <submittedName>
        <fullName evidence="15">Related to delta-5/delta-6 fatty acid desaturase</fullName>
    </submittedName>
</protein>
<evidence type="ECO:0000256" key="5">
    <source>
        <dbReference type="ARBA" id="ARBA00022692"/>
    </source>
</evidence>
<feature type="transmembrane region" description="Helical" evidence="13">
    <location>
        <begin position="404"/>
        <end position="420"/>
    </location>
</feature>
<reference evidence="15" key="1">
    <citation type="submission" date="2018-03" db="EMBL/GenBank/DDBJ databases">
        <authorList>
            <person name="Guldener U."/>
        </authorList>
    </citation>
    <scope>NUCLEOTIDE SEQUENCE</scope>
</reference>
<evidence type="ECO:0000256" key="2">
    <source>
        <dbReference type="ARBA" id="ARBA00005189"/>
    </source>
</evidence>
<comment type="caution">
    <text evidence="15">The sequence shown here is derived from an EMBL/GenBank/DDBJ whole genome shotgun (WGS) entry which is preliminary data.</text>
</comment>
<proteinExistence type="inferred from homology"/>
<keyword evidence="7 13" id="KW-1133">Transmembrane helix</keyword>
<dbReference type="GO" id="GO:0006629">
    <property type="term" value="P:lipid metabolic process"/>
    <property type="evidence" value="ECO:0007669"/>
    <property type="project" value="UniProtKB-KW"/>
</dbReference>
<dbReference type="GO" id="GO:0046872">
    <property type="term" value="F:metal ion binding"/>
    <property type="evidence" value="ECO:0007669"/>
    <property type="project" value="UniProtKB-KW"/>
</dbReference>
<accession>A0AAE8SY91</accession>
<keyword evidence="6" id="KW-0479">Metal-binding</keyword>
<evidence type="ECO:0000256" key="4">
    <source>
        <dbReference type="ARBA" id="ARBA00022617"/>
    </source>
</evidence>
<dbReference type="GO" id="GO:0016020">
    <property type="term" value="C:membrane"/>
    <property type="evidence" value="ECO:0007669"/>
    <property type="project" value="UniProtKB-SubCell"/>
</dbReference>
<comment type="subcellular location">
    <subcellularLocation>
        <location evidence="1">Membrane</location>
        <topology evidence="1">Multi-pass membrane protein</topology>
    </subcellularLocation>
</comment>
<feature type="transmembrane region" description="Helical" evidence="13">
    <location>
        <begin position="233"/>
        <end position="260"/>
    </location>
</feature>
<dbReference type="PANTHER" id="PTHR19353">
    <property type="entry name" value="FATTY ACID DESATURASE 2"/>
    <property type="match status" value="1"/>
</dbReference>
<dbReference type="CDD" id="cd03506">
    <property type="entry name" value="Delta6-FADS-like"/>
    <property type="match status" value="1"/>
</dbReference>
<evidence type="ECO:0000313" key="16">
    <source>
        <dbReference type="Proteomes" id="UP001187682"/>
    </source>
</evidence>
<keyword evidence="4" id="KW-0349">Heme</keyword>
<keyword evidence="10" id="KW-0443">Lipid metabolism</keyword>
<name>A0AAE8SY91_9PEZI</name>
<feature type="transmembrane region" description="Helical" evidence="13">
    <location>
        <begin position="281"/>
        <end position="301"/>
    </location>
</feature>
<evidence type="ECO:0000256" key="7">
    <source>
        <dbReference type="ARBA" id="ARBA00022989"/>
    </source>
</evidence>
<comment type="similarity">
    <text evidence="3">Belongs to the fatty acid desaturase type 1 family.</text>
</comment>
<dbReference type="InterPro" id="IPR012171">
    <property type="entry name" value="Fatty_acid_desaturase"/>
</dbReference>
<comment type="pathway">
    <text evidence="2">Lipid metabolism.</text>
</comment>